<proteinExistence type="predicted"/>
<accession>A0ABQ4NEH0</accession>
<organism evidence="3 4">
    <name type="scientific">Paenibacillus cisolokensis</name>
    <dbReference type="NCBI Taxonomy" id="1658519"/>
    <lineage>
        <taxon>Bacteria</taxon>
        <taxon>Bacillati</taxon>
        <taxon>Bacillota</taxon>
        <taxon>Bacilli</taxon>
        <taxon>Bacillales</taxon>
        <taxon>Paenibacillaceae</taxon>
        <taxon>Paenibacillus</taxon>
    </lineage>
</organism>
<evidence type="ECO:0000313" key="3">
    <source>
        <dbReference type="EMBL" id="GIQ66576.1"/>
    </source>
</evidence>
<keyword evidence="4" id="KW-1185">Reference proteome</keyword>
<reference evidence="3 4" key="1">
    <citation type="submission" date="2021-04" db="EMBL/GenBank/DDBJ databases">
        <title>Draft genome sequence of Paenibacillus cisolokensis, LC2-13A.</title>
        <authorList>
            <person name="Uke A."/>
            <person name="Chhe C."/>
            <person name="Baramee S."/>
            <person name="Kosugi A."/>
        </authorList>
    </citation>
    <scope>NUCLEOTIDE SEQUENCE [LARGE SCALE GENOMIC DNA]</scope>
    <source>
        <strain evidence="3 4">LC2-13A</strain>
    </source>
</reference>
<protein>
    <recommendedName>
        <fullName evidence="2">Dienelactone hydrolase domain-containing protein</fullName>
    </recommendedName>
</protein>
<dbReference type="Pfam" id="PF01738">
    <property type="entry name" value="DLH"/>
    <property type="match status" value="1"/>
</dbReference>
<evidence type="ECO:0000259" key="2">
    <source>
        <dbReference type="Pfam" id="PF01738"/>
    </source>
</evidence>
<evidence type="ECO:0000256" key="1">
    <source>
        <dbReference type="ARBA" id="ARBA00022801"/>
    </source>
</evidence>
<sequence length="343" mass="38293">MAAAYRKELAPLTAGLADPAEWERKREAIRKQWLELLGGLPDRVPVRFTRLASAREASHTRHHIRYDTVHGDTVTAYLLVPHIADGSHAHPSWKLPAVMALHSTANAGKGDIALASGRDGRRYALELADRGYVVLAPDTITAGERKAEDAEYFHTAAFDAEYPEWSAVGKMLADHLQGLDLLCSLPEVDPERVGAIGHSLGGYNAYFLAGMDARVKAVVVSCGLSTFHGDPDPNRWGKRDWFTHIPKVTELLRADQLSFDFHEIAALAAPRPFFCWIAQQDQYMPHWKEIGEAAAELHRLYKYLGCGDRLQAVIGTSGHDFPDPIRNWAYAFLDRWLKKEPQP</sequence>
<dbReference type="PANTHER" id="PTHR22946:SF9">
    <property type="entry name" value="POLYKETIDE TRANSFERASE AF380"/>
    <property type="match status" value="1"/>
</dbReference>
<gene>
    <name evidence="3" type="ORF">PACILC2_51440</name>
</gene>
<dbReference type="InterPro" id="IPR050261">
    <property type="entry name" value="FrsA_esterase"/>
</dbReference>
<dbReference type="InterPro" id="IPR002925">
    <property type="entry name" value="Dienelactn_hydro"/>
</dbReference>
<dbReference type="Proteomes" id="UP000680304">
    <property type="component" value="Unassembled WGS sequence"/>
</dbReference>
<evidence type="ECO:0000313" key="4">
    <source>
        <dbReference type="Proteomes" id="UP000680304"/>
    </source>
</evidence>
<keyword evidence="1" id="KW-0378">Hydrolase</keyword>
<dbReference type="PANTHER" id="PTHR22946">
    <property type="entry name" value="DIENELACTONE HYDROLASE DOMAIN-CONTAINING PROTEIN-RELATED"/>
    <property type="match status" value="1"/>
</dbReference>
<name>A0ABQ4NEH0_9BACL</name>
<dbReference type="InterPro" id="IPR029058">
    <property type="entry name" value="AB_hydrolase_fold"/>
</dbReference>
<feature type="domain" description="Dienelactone hydrolase" evidence="2">
    <location>
        <begin position="124"/>
        <end position="223"/>
    </location>
</feature>
<dbReference type="RefSeq" id="WP_213531145.1">
    <property type="nucleotide sequence ID" value="NZ_BOVJ01000192.1"/>
</dbReference>
<comment type="caution">
    <text evidence="3">The sequence shown here is derived from an EMBL/GenBank/DDBJ whole genome shotgun (WGS) entry which is preliminary data.</text>
</comment>
<dbReference type="Gene3D" id="3.40.50.1820">
    <property type="entry name" value="alpha/beta hydrolase"/>
    <property type="match status" value="1"/>
</dbReference>
<dbReference type="EMBL" id="BOVJ01000192">
    <property type="protein sequence ID" value="GIQ66576.1"/>
    <property type="molecule type" value="Genomic_DNA"/>
</dbReference>
<dbReference type="SUPFAM" id="SSF53474">
    <property type="entry name" value="alpha/beta-Hydrolases"/>
    <property type="match status" value="1"/>
</dbReference>